<dbReference type="InterPro" id="IPR027417">
    <property type="entry name" value="P-loop_NTPase"/>
</dbReference>
<dbReference type="RefSeq" id="WP_248476881.1">
    <property type="nucleotide sequence ID" value="NZ_JALPRF010000002.1"/>
</dbReference>
<organism evidence="4 5">
    <name type="scientific">Spirosoma liriopis</name>
    <dbReference type="NCBI Taxonomy" id="2937440"/>
    <lineage>
        <taxon>Bacteria</taxon>
        <taxon>Pseudomonadati</taxon>
        <taxon>Bacteroidota</taxon>
        <taxon>Cytophagia</taxon>
        <taxon>Cytophagales</taxon>
        <taxon>Cytophagaceae</taxon>
        <taxon>Spirosoma</taxon>
    </lineage>
</organism>
<evidence type="ECO:0000256" key="1">
    <source>
        <dbReference type="ARBA" id="ARBA00022741"/>
    </source>
</evidence>
<gene>
    <name evidence="4" type="ORF">M0L20_10525</name>
</gene>
<proteinExistence type="predicted"/>
<dbReference type="PANTHER" id="PTHR43514:SF4">
    <property type="entry name" value="ABC TRANSPORTER I FAMILY MEMBER 10"/>
    <property type="match status" value="1"/>
</dbReference>
<dbReference type="Proteomes" id="UP001202180">
    <property type="component" value="Unassembled WGS sequence"/>
</dbReference>
<dbReference type="EMBL" id="JALPRF010000002">
    <property type="protein sequence ID" value="MCK8492284.1"/>
    <property type="molecule type" value="Genomic_DNA"/>
</dbReference>
<evidence type="ECO:0000256" key="2">
    <source>
        <dbReference type="ARBA" id="ARBA00022840"/>
    </source>
</evidence>
<keyword evidence="5" id="KW-1185">Reference proteome</keyword>
<dbReference type="Gene3D" id="3.40.50.300">
    <property type="entry name" value="P-loop containing nucleotide triphosphate hydrolases"/>
    <property type="match status" value="2"/>
</dbReference>
<dbReference type="PANTHER" id="PTHR43514">
    <property type="entry name" value="ABC TRANSPORTER I FAMILY MEMBER 10"/>
    <property type="match status" value="1"/>
</dbReference>
<keyword evidence="2 4" id="KW-0067">ATP-binding</keyword>
<dbReference type="SMART" id="SM00382">
    <property type="entry name" value="AAA"/>
    <property type="match status" value="2"/>
</dbReference>
<dbReference type="PROSITE" id="PS50893">
    <property type="entry name" value="ABC_TRANSPORTER_2"/>
    <property type="match status" value="2"/>
</dbReference>
<sequence length="443" mass="49094">MSDLTWTVHSGESWAVVGPTGSGKTTLLQALAGQLPAKPGTLLRKKSAAFVSFKEESHQFSYTGHFYQQRYHATLSDSHDGKPALTVRDYLRFSGSAEDMALVQRLGLEPLLDSAFLKLSNGQTRKARIGKALLQHPELLLLDNPFVGLDAIFRQELNQWLGDLIHHGLTLIIVVEPENIPDFITHVLVLERGRIVQLGPKEGVRWQSGLLASSELPTLETPPKAADFSEAFRLTDVSVKYGDRIILDAINWTVAVNERWALMGRNGAGKSVLLSLLYGDHPQAYANDVRVFDHKRGKGGSIWDVKRRIGFVSPELHLYFPQLLTAAQVAFTGLTDTLTVPARVPASAEADLQSLLAYFGLTHLKDRPFGTLSIGEQRLTLLVRALLKNAPVLILDEPFQAIDARHVQLAQQLLNSLSDKTILFVTHDRRELPSSINRLFELG</sequence>
<feature type="domain" description="ABC transporter" evidence="3">
    <location>
        <begin position="1"/>
        <end position="217"/>
    </location>
</feature>
<dbReference type="InterPro" id="IPR050334">
    <property type="entry name" value="Molybdenum_import_ModC"/>
</dbReference>
<evidence type="ECO:0000259" key="3">
    <source>
        <dbReference type="PROSITE" id="PS50893"/>
    </source>
</evidence>
<name>A0ABT0HJF2_9BACT</name>
<accession>A0ABT0HJF2</accession>
<evidence type="ECO:0000313" key="5">
    <source>
        <dbReference type="Proteomes" id="UP001202180"/>
    </source>
</evidence>
<dbReference type="GO" id="GO:0005524">
    <property type="term" value="F:ATP binding"/>
    <property type="evidence" value="ECO:0007669"/>
    <property type="project" value="UniProtKB-KW"/>
</dbReference>
<keyword evidence="1" id="KW-0547">Nucleotide-binding</keyword>
<dbReference type="SUPFAM" id="SSF52540">
    <property type="entry name" value="P-loop containing nucleoside triphosphate hydrolases"/>
    <property type="match status" value="2"/>
</dbReference>
<comment type="caution">
    <text evidence="4">The sequence shown here is derived from an EMBL/GenBank/DDBJ whole genome shotgun (WGS) entry which is preliminary data.</text>
</comment>
<dbReference type="InterPro" id="IPR003439">
    <property type="entry name" value="ABC_transporter-like_ATP-bd"/>
</dbReference>
<evidence type="ECO:0000313" key="4">
    <source>
        <dbReference type="EMBL" id="MCK8492284.1"/>
    </source>
</evidence>
<dbReference type="Pfam" id="PF00005">
    <property type="entry name" value="ABC_tran"/>
    <property type="match status" value="2"/>
</dbReference>
<dbReference type="InterPro" id="IPR003593">
    <property type="entry name" value="AAA+_ATPase"/>
</dbReference>
<reference evidence="4 5" key="1">
    <citation type="submission" date="2022-04" db="EMBL/GenBank/DDBJ databases">
        <title>Spirosoma sp. strain RP8 genome sequencing and assembly.</title>
        <authorList>
            <person name="Jung Y."/>
        </authorList>
    </citation>
    <scope>NUCLEOTIDE SEQUENCE [LARGE SCALE GENOMIC DNA]</scope>
    <source>
        <strain evidence="4 5">RP8</strain>
    </source>
</reference>
<feature type="domain" description="ABC transporter" evidence="3">
    <location>
        <begin position="232"/>
        <end position="442"/>
    </location>
</feature>
<protein>
    <submittedName>
        <fullName evidence="4">ATP-binding cassette domain-containing protein</fullName>
    </submittedName>
</protein>